<dbReference type="Pfam" id="PF13738">
    <property type="entry name" value="Pyr_redox_3"/>
    <property type="match status" value="1"/>
</dbReference>
<name>A0ABP9C3D5_9ACTN</name>
<accession>A0ABP9C3D5</accession>
<evidence type="ECO:0000256" key="2">
    <source>
        <dbReference type="ARBA" id="ARBA00010139"/>
    </source>
</evidence>
<dbReference type="Proteomes" id="UP001500839">
    <property type="component" value="Unassembled WGS sequence"/>
</dbReference>
<dbReference type="InterPro" id="IPR050775">
    <property type="entry name" value="FAD-binding_Monooxygenases"/>
</dbReference>
<evidence type="ECO:0000256" key="8">
    <source>
        <dbReference type="SAM" id="MobiDB-lite"/>
    </source>
</evidence>
<organism evidence="9 10">
    <name type="scientific">Tomitella cavernea</name>
    <dbReference type="NCBI Taxonomy" id="1387982"/>
    <lineage>
        <taxon>Bacteria</taxon>
        <taxon>Bacillati</taxon>
        <taxon>Actinomycetota</taxon>
        <taxon>Actinomycetes</taxon>
        <taxon>Mycobacteriales</taxon>
        <taxon>Tomitella</taxon>
    </lineage>
</organism>
<evidence type="ECO:0000256" key="3">
    <source>
        <dbReference type="ARBA" id="ARBA00022630"/>
    </source>
</evidence>
<dbReference type="Gene3D" id="3.50.50.60">
    <property type="entry name" value="FAD/NAD(P)-binding domain"/>
    <property type="match status" value="2"/>
</dbReference>
<feature type="compositionally biased region" description="Basic and acidic residues" evidence="8">
    <location>
        <begin position="230"/>
        <end position="244"/>
    </location>
</feature>
<keyword evidence="5" id="KW-0521">NADP</keyword>
<comment type="caution">
    <text evidence="9">The sequence shown here is derived from an EMBL/GenBank/DDBJ whole genome shotgun (WGS) entry which is preliminary data.</text>
</comment>
<reference evidence="10" key="1">
    <citation type="journal article" date="2019" name="Int. J. Syst. Evol. Microbiol.">
        <title>The Global Catalogue of Microorganisms (GCM) 10K type strain sequencing project: providing services to taxonomists for standard genome sequencing and annotation.</title>
        <authorList>
            <consortium name="The Broad Institute Genomics Platform"/>
            <consortium name="The Broad Institute Genome Sequencing Center for Infectious Disease"/>
            <person name="Wu L."/>
            <person name="Ma J."/>
        </authorList>
    </citation>
    <scope>NUCLEOTIDE SEQUENCE [LARGE SCALE GENOMIC DNA]</scope>
    <source>
        <strain evidence="10">JCM 18542</strain>
    </source>
</reference>
<protein>
    <submittedName>
        <fullName evidence="9">NAD(P)/FAD-dependent oxidoreductase</fullName>
    </submittedName>
</protein>
<dbReference type="EMBL" id="BAABKQ010000001">
    <property type="protein sequence ID" value="GAA4804439.1"/>
    <property type="molecule type" value="Genomic_DNA"/>
</dbReference>
<evidence type="ECO:0000313" key="9">
    <source>
        <dbReference type="EMBL" id="GAA4804439.1"/>
    </source>
</evidence>
<sequence>MTGPEASSPAATGGDTDVDVVIVGAGVAGMYAVHRLRGDGLTVQAFEAGSDVGGTWHHNRYPGARCDVESVDYSYSFSDELQQEWDWSERYATQPEILRYLHHVADRFDLRRSIAFNTRVTAAHYDEAANLWTVTTDAGTTMTCRFCVFASGSLSAVNYPDIPGRTSFAGAVLHTAAWPHGSVDLTGRRVGVIGTGSSGIQLVPEVAREAAHVTVFQRTPNYSIPAANRPTDDDERRAQKARYAERRRKSRLSGGGSPFVPHDKNTLEVDDAERERVYEHYWMLGGVLFSKAFPDQMRNEDANALARDFAERKIRAVVDDQAVADDLIPTDHPIGTKRIVTDSGYFQSYNRDNVDLVNLRRTPIERITPSGIDTADVDGRTTAHDLDLLVFATGFDAVTGAMDRIDVRGRGGRTIHDAWADGVQSYLGLQVAGFPNLFTVNGPGSPGVLANMVLTSEDHVDWIAGTIEHLRSRGLESIEPDAEAEQAWMQRCGQLAAQTLFPRANSWYMGANIPGKPRVFMLYSAGFGKYREELAELTDAGYKGFQLR</sequence>
<proteinExistence type="inferred from homology"/>
<keyword evidence="6" id="KW-0560">Oxidoreductase</keyword>
<dbReference type="RefSeq" id="WP_200174838.1">
    <property type="nucleotide sequence ID" value="NZ_BAABKQ010000001.1"/>
</dbReference>
<evidence type="ECO:0000256" key="5">
    <source>
        <dbReference type="ARBA" id="ARBA00022857"/>
    </source>
</evidence>
<evidence type="ECO:0000256" key="1">
    <source>
        <dbReference type="ARBA" id="ARBA00001974"/>
    </source>
</evidence>
<comment type="similarity">
    <text evidence="2">Belongs to the FAD-binding monooxygenase family.</text>
</comment>
<comment type="cofactor">
    <cofactor evidence="1">
        <name>FAD</name>
        <dbReference type="ChEBI" id="CHEBI:57692"/>
    </cofactor>
</comment>
<dbReference type="PANTHER" id="PTHR43098:SF3">
    <property type="entry name" value="L-ORNITHINE N(5)-MONOOXYGENASE-RELATED"/>
    <property type="match status" value="1"/>
</dbReference>
<keyword evidence="10" id="KW-1185">Reference proteome</keyword>
<keyword evidence="3" id="KW-0285">Flavoprotein</keyword>
<dbReference type="InterPro" id="IPR036188">
    <property type="entry name" value="FAD/NAD-bd_sf"/>
</dbReference>
<gene>
    <name evidence="9" type="ORF">GCM10023353_03690</name>
</gene>
<evidence type="ECO:0000256" key="6">
    <source>
        <dbReference type="ARBA" id="ARBA00023002"/>
    </source>
</evidence>
<dbReference type="SUPFAM" id="SSF51905">
    <property type="entry name" value="FAD/NAD(P)-binding domain"/>
    <property type="match status" value="2"/>
</dbReference>
<keyword evidence="4" id="KW-0274">FAD</keyword>
<feature type="region of interest" description="Disordered" evidence="8">
    <location>
        <begin position="222"/>
        <end position="265"/>
    </location>
</feature>
<dbReference type="PANTHER" id="PTHR43098">
    <property type="entry name" value="L-ORNITHINE N(5)-MONOOXYGENASE-RELATED"/>
    <property type="match status" value="1"/>
</dbReference>
<dbReference type="PRINTS" id="PR00411">
    <property type="entry name" value="PNDRDTASEI"/>
</dbReference>
<evidence type="ECO:0000313" key="10">
    <source>
        <dbReference type="Proteomes" id="UP001500839"/>
    </source>
</evidence>
<keyword evidence="7" id="KW-0503">Monooxygenase</keyword>
<evidence type="ECO:0000256" key="4">
    <source>
        <dbReference type="ARBA" id="ARBA00022827"/>
    </source>
</evidence>
<evidence type="ECO:0000256" key="7">
    <source>
        <dbReference type="ARBA" id="ARBA00023033"/>
    </source>
</evidence>